<dbReference type="Proteomes" id="UP000007801">
    <property type="component" value="Unassembled WGS sequence"/>
</dbReference>
<accession>A0A0P8ZEV0</accession>
<evidence type="ECO:0000313" key="2">
    <source>
        <dbReference type="Proteomes" id="UP000007801"/>
    </source>
</evidence>
<keyword evidence="2" id="KW-1185">Reference proteome</keyword>
<protein>
    <submittedName>
        <fullName evidence="1">Uncharacterized protein, isoform B</fullName>
    </submittedName>
</protein>
<reference evidence="1 2" key="1">
    <citation type="journal article" date="2007" name="Nature">
        <title>Evolution of genes and genomes on the Drosophila phylogeny.</title>
        <authorList>
            <consortium name="Drosophila 12 Genomes Consortium"/>
            <person name="Clark A.G."/>
            <person name="Eisen M.B."/>
            <person name="Smith D.R."/>
            <person name="Bergman C.M."/>
            <person name="Oliver B."/>
            <person name="Markow T.A."/>
            <person name="Kaufman T.C."/>
            <person name="Kellis M."/>
            <person name="Gelbart W."/>
            <person name="Iyer V.N."/>
            <person name="Pollard D.A."/>
            <person name="Sackton T.B."/>
            <person name="Larracuente A.M."/>
            <person name="Singh N.D."/>
            <person name="Abad J.P."/>
            <person name="Abt D.N."/>
            <person name="Adryan B."/>
            <person name="Aguade M."/>
            <person name="Akashi H."/>
            <person name="Anderson W.W."/>
            <person name="Aquadro C.F."/>
            <person name="Ardell D.H."/>
            <person name="Arguello R."/>
            <person name="Artieri C.G."/>
            <person name="Barbash D.A."/>
            <person name="Barker D."/>
            <person name="Barsanti P."/>
            <person name="Batterham P."/>
            <person name="Batzoglou S."/>
            <person name="Begun D."/>
            <person name="Bhutkar A."/>
            <person name="Blanco E."/>
            <person name="Bosak S.A."/>
            <person name="Bradley R.K."/>
            <person name="Brand A.D."/>
            <person name="Brent M.R."/>
            <person name="Brooks A.N."/>
            <person name="Brown R.H."/>
            <person name="Butlin R.K."/>
            <person name="Caggese C."/>
            <person name="Calvi B.R."/>
            <person name="Bernardo de Carvalho A."/>
            <person name="Caspi A."/>
            <person name="Castrezana S."/>
            <person name="Celniker S.E."/>
            <person name="Chang J.L."/>
            <person name="Chapple C."/>
            <person name="Chatterji S."/>
            <person name="Chinwalla A."/>
            <person name="Civetta A."/>
            <person name="Clifton S.W."/>
            <person name="Comeron J.M."/>
            <person name="Costello J.C."/>
            <person name="Coyne J.A."/>
            <person name="Daub J."/>
            <person name="David R.G."/>
            <person name="Delcher A.L."/>
            <person name="Delehaunty K."/>
            <person name="Do C.B."/>
            <person name="Ebling H."/>
            <person name="Edwards K."/>
            <person name="Eickbush T."/>
            <person name="Evans J.D."/>
            <person name="Filipski A."/>
            <person name="Findeiss S."/>
            <person name="Freyhult E."/>
            <person name="Fulton L."/>
            <person name="Fulton R."/>
            <person name="Garcia A.C."/>
            <person name="Gardiner A."/>
            <person name="Garfield D.A."/>
            <person name="Garvin B.E."/>
            <person name="Gibson G."/>
            <person name="Gilbert D."/>
            <person name="Gnerre S."/>
            <person name="Godfrey J."/>
            <person name="Good R."/>
            <person name="Gotea V."/>
            <person name="Gravely B."/>
            <person name="Greenberg A.J."/>
            <person name="Griffiths-Jones S."/>
            <person name="Gross S."/>
            <person name="Guigo R."/>
            <person name="Gustafson E.A."/>
            <person name="Haerty W."/>
            <person name="Hahn M.W."/>
            <person name="Halligan D.L."/>
            <person name="Halpern A.L."/>
            <person name="Halter G.M."/>
            <person name="Han M.V."/>
            <person name="Heger A."/>
            <person name="Hillier L."/>
            <person name="Hinrichs A.S."/>
            <person name="Holmes I."/>
            <person name="Hoskins R.A."/>
            <person name="Hubisz M.J."/>
            <person name="Hultmark D."/>
            <person name="Huntley M.A."/>
            <person name="Jaffe D.B."/>
            <person name="Jagadeeshan S."/>
            <person name="Jeck W.R."/>
            <person name="Johnson J."/>
            <person name="Jones C.D."/>
            <person name="Jordan W.C."/>
            <person name="Karpen G.H."/>
            <person name="Kataoka E."/>
            <person name="Keightley P.D."/>
            <person name="Kheradpour P."/>
            <person name="Kirkness E.F."/>
            <person name="Koerich L.B."/>
            <person name="Kristiansen K."/>
            <person name="Kudrna D."/>
            <person name="Kulathinal R.J."/>
            <person name="Kumar S."/>
            <person name="Kwok R."/>
            <person name="Lander E."/>
            <person name="Langley C.H."/>
            <person name="Lapoint R."/>
            <person name="Lazzaro B.P."/>
            <person name="Lee S.J."/>
            <person name="Levesque L."/>
            <person name="Li R."/>
            <person name="Lin C.F."/>
            <person name="Lin M.F."/>
            <person name="Lindblad-Toh K."/>
            <person name="Llopart A."/>
            <person name="Long M."/>
            <person name="Low L."/>
            <person name="Lozovsky E."/>
            <person name="Lu J."/>
            <person name="Luo M."/>
            <person name="Machado C.A."/>
            <person name="Makalowski W."/>
            <person name="Marzo M."/>
            <person name="Matsuda M."/>
            <person name="Matzkin L."/>
            <person name="McAllister B."/>
            <person name="McBride C.S."/>
            <person name="McKernan B."/>
            <person name="McKernan K."/>
            <person name="Mendez-Lago M."/>
            <person name="Minx P."/>
            <person name="Mollenhauer M.U."/>
            <person name="Montooth K."/>
            <person name="Mount S.M."/>
            <person name="Mu X."/>
            <person name="Myers E."/>
            <person name="Negre B."/>
            <person name="Newfeld S."/>
            <person name="Nielsen R."/>
            <person name="Noor M.A."/>
            <person name="O'Grady P."/>
            <person name="Pachter L."/>
            <person name="Papaceit M."/>
            <person name="Parisi M.J."/>
            <person name="Parisi M."/>
            <person name="Parts L."/>
            <person name="Pedersen J.S."/>
            <person name="Pesole G."/>
            <person name="Phillippy A.M."/>
            <person name="Ponting C.P."/>
            <person name="Pop M."/>
            <person name="Porcelli D."/>
            <person name="Powell J.R."/>
            <person name="Prohaska S."/>
            <person name="Pruitt K."/>
            <person name="Puig M."/>
            <person name="Quesneville H."/>
            <person name="Ram K.R."/>
            <person name="Rand D."/>
            <person name="Rasmussen M.D."/>
            <person name="Reed L.K."/>
            <person name="Reenan R."/>
            <person name="Reily A."/>
            <person name="Remington K.A."/>
            <person name="Rieger T.T."/>
            <person name="Ritchie M.G."/>
            <person name="Robin C."/>
            <person name="Rogers Y.H."/>
            <person name="Rohde C."/>
            <person name="Rozas J."/>
            <person name="Rubenfield M.J."/>
            <person name="Ruiz A."/>
            <person name="Russo S."/>
            <person name="Salzberg S.L."/>
            <person name="Sanchez-Gracia A."/>
            <person name="Saranga D.J."/>
            <person name="Sato H."/>
            <person name="Schaeffer S.W."/>
            <person name="Schatz M.C."/>
            <person name="Schlenke T."/>
            <person name="Schwartz R."/>
            <person name="Segarra C."/>
            <person name="Singh R.S."/>
            <person name="Sirot L."/>
            <person name="Sirota M."/>
            <person name="Sisneros N.B."/>
            <person name="Smith C.D."/>
            <person name="Smith T.F."/>
            <person name="Spieth J."/>
            <person name="Stage D.E."/>
            <person name="Stark A."/>
            <person name="Stephan W."/>
            <person name="Strausberg R.L."/>
            <person name="Strempel S."/>
            <person name="Sturgill D."/>
            <person name="Sutton G."/>
            <person name="Sutton G.G."/>
            <person name="Tao W."/>
            <person name="Teichmann S."/>
            <person name="Tobari Y.N."/>
            <person name="Tomimura Y."/>
            <person name="Tsolas J.M."/>
            <person name="Valente V.L."/>
            <person name="Venter E."/>
            <person name="Venter J.C."/>
            <person name="Vicario S."/>
            <person name="Vieira F.G."/>
            <person name="Vilella A.J."/>
            <person name="Villasante A."/>
            <person name="Walenz B."/>
            <person name="Wang J."/>
            <person name="Wasserman M."/>
            <person name="Watts T."/>
            <person name="Wilson D."/>
            <person name="Wilson R.K."/>
            <person name="Wing R.A."/>
            <person name="Wolfner M.F."/>
            <person name="Wong A."/>
            <person name="Wong G.K."/>
            <person name="Wu C.I."/>
            <person name="Wu G."/>
            <person name="Yamamoto D."/>
            <person name="Yang H.P."/>
            <person name="Yang S.P."/>
            <person name="Yorke J.A."/>
            <person name="Yoshida K."/>
            <person name="Zdobnov E."/>
            <person name="Zhang P."/>
            <person name="Zhang Y."/>
            <person name="Zimin A.V."/>
            <person name="Baldwin J."/>
            <person name="Abdouelleil A."/>
            <person name="Abdulkadir J."/>
            <person name="Abebe A."/>
            <person name="Abera B."/>
            <person name="Abreu J."/>
            <person name="Acer S.C."/>
            <person name="Aftuck L."/>
            <person name="Alexander A."/>
            <person name="An P."/>
            <person name="Anderson E."/>
            <person name="Anderson S."/>
            <person name="Arachi H."/>
            <person name="Azer M."/>
            <person name="Bachantsang P."/>
            <person name="Barry A."/>
            <person name="Bayul T."/>
            <person name="Berlin A."/>
            <person name="Bessette D."/>
            <person name="Bloom T."/>
            <person name="Blye J."/>
            <person name="Boguslavskiy L."/>
            <person name="Bonnet C."/>
            <person name="Boukhgalter B."/>
            <person name="Bourzgui I."/>
            <person name="Brown A."/>
            <person name="Cahill P."/>
            <person name="Channer S."/>
            <person name="Cheshatsang Y."/>
            <person name="Chuda L."/>
            <person name="Citroen M."/>
            <person name="Collymore A."/>
            <person name="Cooke P."/>
            <person name="Costello M."/>
            <person name="D'Aco K."/>
            <person name="Daza R."/>
            <person name="De Haan G."/>
            <person name="DeGray S."/>
            <person name="DeMaso C."/>
            <person name="Dhargay N."/>
            <person name="Dooley K."/>
            <person name="Dooley E."/>
            <person name="Doricent M."/>
            <person name="Dorje P."/>
            <person name="Dorjee K."/>
            <person name="Dupes A."/>
            <person name="Elong R."/>
            <person name="Falk J."/>
            <person name="Farina A."/>
            <person name="Faro S."/>
            <person name="Ferguson D."/>
            <person name="Fisher S."/>
            <person name="Foley C.D."/>
            <person name="Franke A."/>
            <person name="Friedrich D."/>
            <person name="Gadbois L."/>
            <person name="Gearin G."/>
            <person name="Gearin C.R."/>
            <person name="Giannoukos G."/>
            <person name="Goode T."/>
            <person name="Graham J."/>
            <person name="Grandbois E."/>
            <person name="Grewal S."/>
            <person name="Gyaltsen K."/>
            <person name="Hafez N."/>
            <person name="Hagos B."/>
            <person name="Hall J."/>
            <person name="Henson C."/>
            <person name="Hollinger A."/>
            <person name="Honan T."/>
            <person name="Huard M.D."/>
            <person name="Hughes L."/>
            <person name="Hurhula B."/>
            <person name="Husby M.E."/>
            <person name="Kamat A."/>
            <person name="Kanga B."/>
            <person name="Kashin S."/>
            <person name="Khazanovich D."/>
            <person name="Kisner P."/>
            <person name="Lance K."/>
            <person name="Lara M."/>
            <person name="Lee W."/>
            <person name="Lennon N."/>
            <person name="Letendre F."/>
            <person name="LeVine R."/>
            <person name="Lipovsky A."/>
            <person name="Liu X."/>
            <person name="Liu J."/>
            <person name="Liu S."/>
            <person name="Lokyitsang T."/>
            <person name="Lokyitsang Y."/>
            <person name="Lubonja R."/>
            <person name="Lui A."/>
            <person name="MacDonald P."/>
            <person name="Magnisalis V."/>
            <person name="Maru K."/>
            <person name="Matthews C."/>
            <person name="McCusker W."/>
            <person name="McDonough S."/>
            <person name="Mehta T."/>
            <person name="Meldrim J."/>
            <person name="Meneus L."/>
            <person name="Mihai O."/>
            <person name="Mihalev A."/>
            <person name="Mihova T."/>
            <person name="Mittelman R."/>
            <person name="Mlenga V."/>
            <person name="Montmayeur A."/>
            <person name="Mulrain L."/>
            <person name="Navidi A."/>
            <person name="Naylor J."/>
            <person name="Negash T."/>
            <person name="Nguyen T."/>
            <person name="Nguyen N."/>
            <person name="Nicol R."/>
            <person name="Norbu C."/>
            <person name="Norbu N."/>
            <person name="Novod N."/>
            <person name="O'Neill B."/>
            <person name="Osman S."/>
            <person name="Markiewicz E."/>
            <person name="Oyono O.L."/>
            <person name="Patti C."/>
            <person name="Phunkhang P."/>
            <person name="Pierre F."/>
            <person name="Priest M."/>
            <person name="Raghuraman S."/>
            <person name="Rege F."/>
            <person name="Reyes R."/>
            <person name="Rise C."/>
            <person name="Rogov P."/>
            <person name="Ross K."/>
            <person name="Ryan E."/>
            <person name="Settipalli S."/>
            <person name="Shea T."/>
            <person name="Sherpa N."/>
            <person name="Shi L."/>
            <person name="Shih D."/>
            <person name="Sparrow T."/>
            <person name="Spaulding J."/>
            <person name="Stalker J."/>
            <person name="Stange-Thomann N."/>
            <person name="Stavropoulos S."/>
            <person name="Stone C."/>
            <person name="Strader C."/>
            <person name="Tesfaye S."/>
            <person name="Thomson T."/>
            <person name="Thoulutsang Y."/>
            <person name="Thoulutsang D."/>
            <person name="Topham K."/>
            <person name="Topping I."/>
            <person name="Tsamla T."/>
            <person name="Vassiliev H."/>
            <person name="Vo A."/>
            <person name="Wangchuk T."/>
            <person name="Wangdi T."/>
            <person name="Weiand M."/>
            <person name="Wilkinson J."/>
            <person name="Wilson A."/>
            <person name="Yadav S."/>
            <person name="Young G."/>
            <person name="Yu Q."/>
            <person name="Zembek L."/>
            <person name="Zhong D."/>
            <person name="Zimmer A."/>
            <person name="Zwirko Z."/>
            <person name="Jaffe D.B."/>
            <person name="Alvarez P."/>
            <person name="Brockman W."/>
            <person name="Butler J."/>
            <person name="Chin C."/>
            <person name="Gnerre S."/>
            <person name="Grabherr M."/>
            <person name="Kleber M."/>
            <person name="Mauceli E."/>
            <person name="MacCallum I."/>
        </authorList>
    </citation>
    <scope>NUCLEOTIDE SEQUENCE [LARGE SCALE GENOMIC DNA]</scope>
    <source>
        <strain evidence="2">Tucson 14024-0371.13</strain>
    </source>
</reference>
<gene>
    <name evidence="1" type="primary">Dana\GF26839</name>
    <name evidence="1" type="ORF">GF26839</name>
</gene>
<proteinExistence type="predicted"/>
<sequence length="80" mass="9322">MFKVIDCGFNCRHPTEDDIFGDSCLSRVSLCSGPWNLKGLHFKSPDCKKNQRCFIRLVKKEVDEDASKTDYDYDYEYDNA</sequence>
<organism evidence="1 2">
    <name type="scientific">Drosophila ananassae</name>
    <name type="common">Fruit fly</name>
    <dbReference type="NCBI Taxonomy" id="7217"/>
    <lineage>
        <taxon>Eukaryota</taxon>
        <taxon>Metazoa</taxon>
        <taxon>Ecdysozoa</taxon>
        <taxon>Arthropoda</taxon>
        <taxon>Hexapoda</taxon>
        <taxon>Insecta</taxon>
        <taxon>Pterygota</taxon>
        <taxon>Neoptera</taxon>
        <taxon>Endopterygota</taxon>
        <taxon>Diptera</taxon>
        <taxon>Brachycera</taxon>
        <taxon>Muscomorpha</taxon>
        <taxon>Ephydroidea</taxon>
        <taxon>Drosophilidae</taxon>
        <taxon>Drosophila</taxon>
        <taxon>Sophophora</taxon>
    </lineage>
</organism>
<evidence type="ECO:0000313" key="1">
    <source>
        <dbReference type="EMBL" id="KPU73224.1"/>
    </source>
</evidence>
<dbReference type="AlphaFoldDB" id="A0A0P8ZEV0"/>
<dbReference type="InParanoid" id="A0A0P8ZEV0"/>
<dbReference type="EMBL" id="CH902620">
    <property type="protein sequence ID" value="KPU73224.1"/>
    <property type="molecule type" value="Genomic_DNA"/>
</dbReference>
<name>A0A0P8ZEV0_DROAN</name>